<dbReference type="AlphaFoldDB" id="A0A1U7NC85"/>
<organism evidence="3 4">
    <name type="scientific">Moorena bouillonii PNG</name>
    <dbReference type="NCBI Taxonomy" id="568701"/>
    <lineage>
        <taxon>Bacteria</taxon>
        <taxon>Bacillati</taxon>
        <taxon>Cyanobacteriota</taxon>
        <taxon>Cyanophyceae</taxon>
        <taxon>Coleofasciculales</taxon>
        <taxon>Coleofasciculaceae</taxon>
        <taxon>Moorena</taxon>
    </lineage>
</organism>
<dbReference type="InterPro" id="IPR012334">
    <property type="entry name" value="Pectin_lyas_fold"/>
</dbReference>
<proteinExistence type="predicted"/>
<feature type="domain" description="Filamentous haemagglutinin FhaB/tRNA nuclease CdiA-like TPS" evidence="2">
    <location>
        <begin position="33"/>
        <end position="146"/>
    </location>
</feature>
<dbReference type="Pfam" id="PF05860">
    <property type="entry name" value="TPS"/>
    <property type="match status" value="1"/>
</dbReference>
<sequence>MQLGLVGFLEVSSLCLLLASPTLAQIIPDSTLGDENSQVTPNQTIRGAVADLIEGGAIRDSNLFHSFLEFNVGNGQRVYFANPDGITNILTRVTGSNLSQILGTLGVNGSANLFLLNPNGIGFGANSRLDVAGSFVASTADSAVFDNGFNFSASDPNAPPLLTINIPTGLQYGSNPGSVNVIGATLGIDTGQTMALLGGEVNLNGATVEVPGKWN</sequence>
<accession>A0A1U7NC85</accession>
<evidence type="ECO:0000313" key="3">
    <source>
        <dbReference type="EMBL" id="OLT63572.1"/>
    </source>
</evidence>
<name>A0A1U7NC85_9CYAN</name>
<reference evidence="3 4" key="1">
    <citation type="submission" date="2016-10" db="EMBL/GenBank/DDBJ databases">
        <title>Comparative genomics uncovers the prolific and rare metabolic potential of the cyanobacterial genus Moorea.</title>
        <authorList>
            <person name="Leao T."/>
            <person name="Castelao G."/>
            <person name="Korobeynikov A."/>
            <person name="Monroe E.A."/>
            <person name="Podell S."/>
            <person name="Glukhov E."/>
            <person name="Allen E."/>
            <person name="Gerwick W.H."/>
            <person name="Gerwick L."/>
        </authorList>
    </citation>
    <scope>NUCLEOTIDE SEQUENCE [LARGE SCALE GENOMIC DNA]</scope>
    <source>
        <strain evidence="3 4">PNG5-198</strain>
    </source>
</reference>
<gene>
    <name evidence="3" type="ORF">BJP37_29995</name>
</gene>
<dbReference type="InterPro" id="IPR011050">
    <property type="entry name" value="Pectin_lyase_fold/virulence"/>
</dbReference>
<dbReference type="SUPFAM" id="SSF51126">
    <property type="entry name" value="Pectin lyase-like"/>
    <property type="match status" value="1"/>
</dbReference>
<dbReference type="Proteomes" id="UP000186657">
    <property type="component" value="Unassembled WGS sequence"/>
</dbReference>
<feature type="chain" id="PRO_5013387234" description="Filamentous haemagglutinin FhaB/tRNA nuclease CdiA-like TPS domain-containing protein" evidence="1">
    <location>
        <begin position="25"/>
        <end position="215"/>
    </location>
</feature>
<feature type="signal peptide" evidence="1">
    <location>
        <begin position="1"/>
        <end position="24"/>
    </location>
</feature>
<protein>
    <recommendedName>
        <fullName evidence="2">Filamentous haemagglutinin FhaB/tRNA nuclease CdiA-like TPS domain-containing protein</fullName>
    </recommendedName>
</protein>
<evidence type="ECO:0000256" key="1">
    <source>
        <dbReference type="SAM" id="SignalP"/>
    </source>
</evidence>
<dbReference type="SMART" id="SM00912">
    <property type="entry name" value="Haemagg_act"/>
    <property type="match status" value="1"/>
</dbReference>
<dbReference type="NCBIfam" id="TIGR01901">
    <property type="entry name" value="adhes_NPXG"/>
    <property type="match status" value="1"/>
</dbReference>
<keyword evidence="1" id="KW-0732">Signal</keyword>
<comment type="caution">
    <text evidence="3">The sequence shown here is derived from an EMBL/GenBank/DDBJ whole genome shotgun (WGS) entry which is preliminary data.</text>
</comment>
<dbReference type="Gene3D" id="2.160.20.10">
    <property type="entry name" value="Single-stranded right-handed beta-helix, Pectin lyase-like"/>
    <property type="match status" value="1"/>
</dbReference>
<keyword evidence="4" id="KW-1185">Reference proteome</keyword>
<evidence type="ECO:0000259" key="2">
    <source>
        <dbReference type="SMART" id="SM00912"/>
    </source>
</evidence>
<dbReference type="InterPro" id="IPR008638">
    <property type="entry name" value="FhaB/CdiA-like_TPS"/>
</dbReference>
<dbReference type="EMBL" id="MKZS01000001">
    <property type="protein sequence ID" value="OLT63572.1"/>
    <property type="molecule type" value="Genomic_DNA"/>
</dbReference>
<evidence type="ECO:0000313" key="4">
    <source>
        <dbReference type="Proteomes" id="UP000186657"/>
    </source>
</evidence>